<accession>Q138W8</accession>
<dbReference type="EMBL" id="CP000283">
    <property type="protein sequence ID" value="ABE39371.1"/>
    <property type="molecule type" value="Genomic_DNA"/>
</dbReference>
<evidence type="ECO:0000313" key="2">
    <source>
        <dbReference type="Proteomes" id="UP000001818"/>
    </source>
</evidence>
<dbReference type="AlphaFoldDB" id="Q138W8"/>
<dbReference type="STRING" id="316057.RPD_2136"/>
<reference evidence="1 2" key="1">
    <citation type="submission" date="2006-03" db="EMBL/GenBank/DDBJ databases">
        <title>Complete sequence of Rhodopseudomonas palustris BisB5.</title>
        <authorList>
            <consortium name="US DOE Joint Genome Institute"/>
            <person name="Copeland A."/>
            <person name="Lucas S."/>
            <person name="Lapidus A."/>
            <person name="Barry K."/>
            <person name="Detter J.C."/>
            <person name="Glavina del Rio T."/>
            <person name="Hammon N."/>
            <person name="Israni S."/>
            <person name="Dalin E."/>
            <person name="Tice H."/>
            <person name="Pitluck S."/>
            <person name="Chain P."/>
            <person name="Malfatti S."/>
            <person name="Shin M."/>
            <person name="Vergez L."/>
            <person name="Schmutz J."/>
            <person name="Larimer F."/>
            <person name="Land M."/>
            <person name="Hauser L."/>
            <person name="Pelletier D.A."/>
            <person name="Kyrpides N."/>
            <person name="Lykidis A."/>
            <person name="Oda Y."/>
            <person name="Harwood C.S."/>
            <person name="Richardson P."/>
        </authorList>
    </citation>
    <scope>NUCLEOTIDE SEQUENCE [LARGE SCALE GENOMIC DNA]</scope>
    <source>
        <strain evidence="1 2">BisB5</strain>
    </source>
</reference>
<name>Q138W8_RHOPS</name>
<dbReference type="Proteomes" id="UP000001818">
    <property type="component" value="Chromosome"/>
</dbReference>
<dbReference type="HOGENOM" id="CLU_164799_1_0_5"/>
<sequence precursor="true">MNLLTILLALLVQTLIAGPLQSELNSRLAKAGVPAELGAQIKSCLSRGIPPLVERASNEPGWAVGIALDVWLKRTPPERVLDQASPNCRPAIDAARPYF</sequence>
<organism evidence="1 2">
    <name type="scientific">Rhodopseudomonas palustris (strain BisB5)</name>
    <dbReference type="NCBI Taxonomy" id="316057"/>
    <lineage>
        <taxon>Bacteria</taxon>
        <taxon>Pseudomonadati</taxon>
        <taxon>Pseudomonadota</taxon>
        <taxon>Alphaproteobacteria</taxon>
        <taxon>Hyphomicrobiales</taxon>
        <taxon>Nitrobacteraceae</taxon>
        <taxon>Rhodopseudomonas</taxon>
    </lineage>
</organism>
<protein>
    <submittedName>
        <fullName evidence="1">Uncharacterized protein</fullName>
    </submittedName>
</protein>
<dbReference type="KEGG" id="rpd:RPD_2136"/>
<evidence type="ECO:0000313" key="1">
    <source>
        <dbReference type="EMBL" id="ABE39371.1"/>
    </source>
</evidence>
<proteinExistence type="predicted"/>
<dbReference type="eggNOG" id="ENOG5033K5Y">
    <property type="taxonomic scope" value="Bacteria"/>
</dbReference>
<gene>
    <name evidence="1" type="ordered locus">RPD_2136</name>
</gene>
<dbReference type="BioCyc" id="RPAL316057:RPD_RS10740-MONOMER"/>